<accession>A0A2D3UPG2</accession>
<dbReference type="GeneID" id="35596071"/>
<organism evidence="1 2">
    <name type="scientific">Ramularia collo-cygni</name>
    <dbReference type="NCBI Taxonomy" id="112498"/>
    <lineage>
        <taxon>Eukaryota</taxon>
        <taxon>Fungi</taxon>
        <taxon>Dikarya</taxon>
        <taxon>Ascomycota</taxon>
        <taxon>Pezizomycotina</taxon>
        <taxon>Dothideomycetes</taxon>
        <taxon>Dothideomycetidae</taxon>
        <taxon>Mycosphaerellales</taxon>
        <taxon>Mycosphaerellaceae</taxon>
        <taxon>Ramularia</taxon>
    </lineage>
</organism>
<sequence>MSIPFYVCGLAEFGKDEAFHGLDAELQALRIDATTVTGRDAANLMTRLSRQGQLRHPTFPVPFECSIIVLDHQKSCGSVCEHDKHCASNASSWYPLKDQKHPRYAGELSDGLAQHLITFFSNDTEELRTTLAATLASHGDAILKRWKKLSKAKRGLLLANISPRMFGPWPVEVTRTRLVSLLHVRTLHSAASWSAFDTRKNHMAWCTSYYPAWFSKRCVTMCGSNYASLSDFDEELCHRWAMMGFPRALMTMQIQHELMYTLRDIVDALIGGQDSSGMEAWTNLVSGGLHPAGRDKAWNPYTCQPYTHPPSFSPKQMAGTAQNRLNMITDELSLMQTDPAYMQQLIKAKRVAIGNITTDIQRKHQLSHAGPLLMIEHINRYLIWQLVSSQCHGLAEVFEQFGPRCDPGLLIPSDASHRMSDFSRVLDTCFRSASKNFEGILHSTRAMQHKFQGHQVAGQLYINENEGALDPDNPADRLLRRIRTFHKTADGPIPADGLSAKFVDLFADEQCVQVMDKPTEDHVSDLVILDDMRTLMTWCQRGCCWDQEPPGETTGNHSCVHEDPDTRPPELVFEYQWQQRIDILIRSFMDAPWPNGRKDLAWLAKADETRKRLAALWCGIAEAHEKAEKAGGQHSLAGQRLISAITSSNTDANYLAALDQERSLCAEESRRMNAIAEVNAMKLLNYAPQSEWGVN</sequence>
<dbReference type="OrthoDB" id="2922289at2759"/>
<keyword evidence="2" id="KW-1185">Reference proteome</keyword>
<dbReference type="STRING" id="112498.A0A2D3UPG2"/>
<dbReference type="RefSeq" id="XP_023621652.1">
    <property type="nucleotide sequence ID" value="XM_023765884.1"/>
</dbReference>
<protein>
    <submittedName>
        <fullName evidence="1">Uncharacterized protein</fullName>
    </submittedName>
</protein>
<dbReference type="EMBL" id="FJUY01000001">
    <property type="protein sequence ID" value="CZT14755.1"/>
    <property type="molecule type" value="Genomic_DNA"/>
</dbReference>
<reference evidence="1 2" key="1">
    <citation type="submission" date="2016-03" db="EMBL/GenBank/DDBJ databases">
        <authorList>
            <person name="Ploux O."/>
        </authorList>
    </citation>
    <scope>NUCLEOTIDE SEQUENCE [LARGE SCALE GENOMIC DNA]</scope>
    <source>
        <strain evidence="1 2">URUG2</strain>
    </source>
</reference>
<evidence type="ECO:0000313" key="2">
    <source>
        <dbReference type="Proteomes" id="UP000225277"/>
    </source>
</evidence>
<proteinExistence type="predicted"/>
<dbReference type="AlphaFoldDB" id="A0A2D3UPG2"/>
<evidence type="ECO:0000313" key="1">
    <source>
        <dbReference type="EMBL" id="CZT14755.1"/>
    </source>
</evidence>
<name>A0A2D3UPG2_9PEZI</name>
<gene>
    <name evidence="1" type="ORF">RCC_00715</name>
</gene>
<dbReference type="Proteomes" id="UP000225277">
    <property type="component" value="Unassembled WGS sequence"/>
</dbReference>